<feature type="compositionally biased region" description="Acidic residues" evidence="1">
    <location>
        <begin position="112"/>
        <end position="127"/>
    </location>
</feature>
<dbReference type="PANTHER" id="PTHR47069">
    <property type="match status" value="1"/>
</dbReference>
<name>A0A8J5R661_ZIZPA</name>
<organism evidence="2 3">
    <name type="scientific">Zizania palustris</name>
    <name type="common">Northern wild rice</name>
    <dbReference type="NCBI Taxonomy" id="103762"/>
    <lineage>
        <taxon>Eukaryota</taxon>
        <taxon>Viridiplantae</taxon>
        <taxon>Streptophyta</taxon>
        <taxon>Embryophyta</taxon>
        <taxon>Tracheophyta</taxon>
        <taxon>Spermatophyta</taxon>
        <taxon>Magnoliopsida</taxon>
        <taxon>Liliopsida</taxon>
        <taxon>Poales</taxon>
        <taxon>Poaceae</taxon>
        <taxon>BOP clade</taxon>
        <taxon>Oryzoideae</taxon>
        <taxon>Oryzeae</taxon>
        <taxon>Zizaniinae</taxon>
        <taxon>Zizania</taxon>
    </lineage>
</organism>
<accession>A0A8J5R661</accession>
<sequence>MSVLTERTLMPPKRIQGATVAGEKQHHRSPALVTLKLLREIKINSSGLGMDPNIGTITSSGAWWKLQCEDMPTCVNFRKGPLEFEELLAIMFEGASCTNASAVVPGVGEDMGDEGDQNEECGGDTPEEVATPTSSKHYQRMKTNKGKRTMQQHSPDRLKLKSHFVMCNLSDGSEDFLDCSTDDDPIDDDNIELKKDERYDMLDPLVALVVYSYLDN</sequence>
<feature type="region of interest" description="Disordered" evidence="1">
    <location>
        <begin position="112"/>
        <end position="154"/>
    </location>
</feature>
<dbReference type="AlphaFoldDB" id="A0A8J5R661"/>
<proteinExistence type="predicted"/>
<evidence type="ECO:0000313" key="2">
    <source>
        <dbReference type="EMBL" id="KAG8052130.1"/>
    </source>
</evidence>
<keyword evidence="3" id="KW-1185">Reference proteome</keyword>
<protein>
    <submittedName>
        <fullName evidence="2">Uncharacterized protein</fullName>
    </submittedName>
</protein>
<reference evidence="2" key="1">
    <citation type="journal article" date="2021" name="bioRxiv">
        <title>Whole Genome Assembly and Annotation of Northern Wild Rice, Zizania palustris L., Supports a Whole Genome Duplication in the Zizania Genus.</title>
        <authorList>
            <person name="Haas M."/>
            <person name="Kono T."/>
            <person name="Macchietto M."/>
            <person name="Millas R."/>
            <person name="McGilp L."/>
            <person name="Shao M."/>
            <person name="Duquette J."/>
            <person name="Hirsch C.N."/>
            <person name="Kimball J."/>
        </authorList>
    </citation>
    <scope>NUCLEOTIDE SEQUENCE</scope>
    <source>
        <tissue evidence="2">Fresh leaf tissue</tissue>
    </source>
</reference>
<comment type="caution">
    <text evidence="2">The sequence shown here is derived from an EMBL/GenBank/DDBJ whole genome shotgun (WGS) entry which is preliminary data.</text>
</comment>
<gene>
    <name evidence="2" type="ORF">GUJ93_ZPchr0001g29653</name>
</gene>
<feature type="compositionally biased region" description="Basic residues" evidence="1">
    <location>
        <begin position="137"/>
        <end position="150"/>
    </location>
</feature>
<dbReference type="PANTHER" id="PTHR47069:SF11">
    <property type="entry name" value="OS04G0275550 PROTEIN"/>
    <property type="match status" value="1"/>
</dbReference>
<evidence type="ECO:0000313" key="3">
    <source>
        <dbReference type="Proteomes" id="UP000729402"/>
    </source>
</evidence>
<evidence type="ECO:0000256" key="1">
    <source>
        <dbReference type="SAM" id="MobiDB-lite"/>
    </source>
</evidence>
<dbReference type="Proteomes" id="UP000729402">
    <property type="component" value="Unassembled WGS sequence"/>
</dbReference>
<reference evidence="2" key="2">
    <citation type="submission" date="2021-02" db="EMBL/GenBank/DDBJ databases">
        <authorList>
            <person name="Kimball J.A."/>
            <person name="Haas M.W."/>
            <person name="Macchietto M."/>
            <person name="Kono T."/>
            <person name="Duquette J."/>
            <person name="Shao M."/>
        </authorList>
    </citation>
    <scope>NUCLEOTIDE SEQUENCE</scope>
    <source>
        <tissue evidence="2">Fresh leaf tissue</tissue>
    </source>
</reference>
<dbReference type="EMBL" id="JAAALK010000288">
    <property type="protein sequence ID" value="KAG8052130.1"/>
    <property type="molecule type" value="Genomic_DNA"/>
</dbReference>